<dbReference type="PROSITE" id="PS50110">
    <property type="entry name" value="RESPONSE_REGULATORY"/>
    <property type="match status" value="1"/>
</dbReference>
<dbReference type="GO" id="GO:0006355">
    <property type="term" value="P:regulation of DNA-templated transcription"/>
    <property type="evidence" value="ECO:0007669"/>
    <property type="project" value="InterPro"/>
</dbReference>
<feature type="domain" description="OmpR/PhoB-type" evidence="5">
    <location>
        <begin position="122"/>
        <end position="220"/>
    </location>
</feature>
<dbReference type="PANTHER" id="PTHR48111">
    <property type="entry name" value="REGULATOR OF RPOS"/>
    <property type="match status" value="1"/>
</dbReference>
<dbReference type="Proteomes" id="UP000267418">
    <property type="component" value="Unassembled WGS sequence"/>
</dbReference>
<dbReference type="Pfam" id="PF00486">
    <property type="entry name" value="Trans_reg_C"/>
    <property type="match status" value="1"/>
</dbReference>
<dbReference type="GO" id="GO:0032993">
    <property type="term" value="C:protein-DNA complex"/>
    <property type="evidence" value="ECO:0007669"/>
    <property type="project" value="TreeGrafter"/>
</dbReference>
<evidence type="ECO:0000259" key="4">
    <source>
        <dbReference type="PROSITE" id="PS50110"/>
    </source>
</evidence>
<dbReference type="InterPro" id="IPR039420">
    <property type="entry name" value="WalR-like"/>
</dbReference>
<dbReference type="AlphaFoldDB" id="A0A431TT88"/>
<dbReference type="GO" id="GO:0005829">
    <property type="term" value="C:cytosol"/>
    <property type="evidence" value="ECO:0007669"/>
    <property type="project" value="TreeGrafter"/>
</dbReference>
<dbReference type="Gene3D" id="3.40.50.2300">
    <property type="match status" value="1"/>
</dbReference>
<name>A0A431TT88_9BURK</name>
<dbReference type="SUPFAM" id="SSF52172">
    <property type="entry name" value="CheY-like"/>
    <property type="match status" value="1"/>
</dbReference>
<keyword evidence="1 3" id="KW-0238">DNA-binding</keyword>
<dbReference type="RefSeq" id="WP_126468957.1">
    <property type="nucleotide sequence ID" value="NZ_RXOE01000001.1"/>
</dbReference>
<feature type="DNA-binding region" description="OmpR/PhoB-type" evidence="3">
    <location>
        <begin position="122"/>
        <end position="220"/>
    </location>
</feature>
<dbReference type="CDD" id="cd00383">
    <property type="entry name" value="trans_reg_C"/>
    <property type="match status" value="1"/>
</dbReference>
<feature type="domain" description="Response regulatory" evidence="4">
    <location>
        <begin position="2"/>
        <end position="114"/>
    </location>
</feature>
<dbReference type="SMART" id="SM00448">
    <property type="entry name" value="REC"/>
    <property type="match status" value="1"/>
</dbReference>
<sequence>MNVLFLGSESRMRDELGGMLGRCGFTVDVAAACDAGAWLSAGKPYALILLDAVQPAATHDAIRLVRRGTNAPLLVLTQRDQLADRLEGLAQGATEYIVKPYGPADLLARAWALASRGRGPETAVLRLADLAIDRTRGKAFRQDTELGLSATLFELLYVLMTHKGQVLSRARLIQAVWGSAADERDNMVTVGILRLRQKLDDPFGLKLLHTVRGKGYVLKLENSR</sequence>
<evidence type="ECO:0000256" key="2">
    <source>
        <dbReference type="PROSITE-ProRule" id="PRU00169"/>
    </source>
</evidence>
<dbReference type="GO" id="GO:0000976">
    <property type="term" value="F:transcription cis-regulatory region binding"/>
    <property type="evidence" value="ECO:0007669"/>
    <property type="project" value="TreeGrafter"/>
</dbReference>
<evidence type="ECO:0000256" key="3">
    <source>
        <dbReference type="PROSITE-ProRule" id="PRU01091"/>
    </source>
</evidence>
<accession>A0A431TT88</accession>
<dbReference type="InterPro" id="IPR001867">
    <property type="entry name" value="OmpR/PhoB-type_DNA-bd"/>
</dbReference>
<dbReference type="SMART" id="SM00862">
    <property type="entry name" value="Trans_reg_C"/>
    <property type="match status" value="1"/>
</dbReference>
<organism evidence="6 7">
    <name type="scientific">Variovorax gossypii</name>
    <dbReference type="NCBI Taxonomy" id="1679495"/>
    <lineage>
        <taxon>Bacteria</taxon>
        <taxon>Pseudomonadati</taxon>
        <taxon>Pseudomonadota</taxon>
        <taxon>Betaproteobacteria</taxon>
        <taxon>Burkholderiales</taxon>
        <taxon>Comamonadaceae</taxon>
        <taxon>Variovorax</taxon>
    </lineage>
</organism>
<dbReference type="Gene3D" id="1.10.10.10">
    <property type="entry name" value="Winged helix-like DNA-binding domain superfamily/Winged helix DNA-binding domain"/>
    <property type="match status" value="1"/>
</dbReference>
<dbReference type="OrthoDB" id="9790442at2"/>
<evidence type="ECO:0000259" key="5">
    <source>
        <dbReference type="PROSITE" id="PS51755"/>
    </source>
</evidence>
<dbReference type="InterPro" id="IPR001789">
    <property type="entry name" value="Sig_transdc_resp-reg_receiver"/>
</dbReference>
<keyword evidence="2" id="KW-0597">Phosphoprotein</keyword>
<evidence type="ECO:0000313" key="6">
    <source>
        <dbReference type="EMBL" id="RTQ37222.1"/>
    </source>
</evidence>
<proteinExistence type="predicted"/>
<keyword evidence="7" id="KW-1185">Reference proteome</keyword>
<dbReference type="InterPro" id="IPR036388">
    <property type="entry name" value="WH-like_DNA-bd_sf"/>
</dbReference>
<comment type="caution">
    <text evidence="6">The sequence shown here is derived from an EMBL/GenBank/DDBJ whole genome shotgun (WGS) entry which is preliminary data.</text>
</comment>
<dbReference type="InterPro" id="IPR011006">
    <property type="entry name" value="CheY-like_superfamily"/>
</dbReference>
<dbReference type="PROSITE" id="PS51755">
    <property type="entry name" value="OMPR_PHOB"/>
    <property type="match status" value="1"/>
</dbReference>
<evidence type="ECO:0000313" key="7">
    <source>
        <dbReference type="Proteomes" id="UP000267418"/>
    </source>
</evidence>
<dbReference type="InterPro" id="IPR016032">
    <property type="entry name" value="Sig_transdc_resp-reg_C-effctor"/>
</dbReference>
<gene>
    <name evidence="6" type="ORF">EJP69_05700</name>
</gene>
<protein>
    <submittedName>
        <fullName evidence="6">Response regulator transcription factor</fullName>
    </submittedName>
</protein>
<evidence type="ECO:0000256" key="1">
    <source>
        <dbReference type="ARBA" id="ARBA00023125"/>
    </source>
</evidence>
<dbReference type="SUPFAM" id="SSF46894">
    <property type="entry name" value="C-terminal effector domain of the bipartite response regulators"/>
    <property type="match status" value="1"/>
</dbReference>
<dbReference type="PANTHER" id="PTHR48111:SF56">
    <property type="entry name" value="TETRATHIONATE RESPONSE REGULATORY PROTEIN TTRR"/>
    <property type="match status" value="1"/>
</dbReference>
<feature type="modified residue" description="4-aspartylphosphate" evidence="2">
    <location>
        <position position="51"/>
    </location>
</feature>
<dbReference type="EMBL" id="RXOE01000001">
    <property type="protein sequence ID" value="RTQ37222.1"/>
    <property type="molecule type" value="Genomic_DNA"/>
</dbReference>
<reference evidence="6 7" key="1">
    <citation type="submission" date="2018-12" db="EMBL/GenBank/DDBJ databases">
        <title>The genome of Variovorax gossypii DSM 100435.</title>
        <authorList>
            <person name="Gao J."/>
            <person name="Sun J."/>
        </authorList>
    </citation>
    <scope>NUCLEOTIDE SEQUENCE [LARGE SCALE GENOMIC DNA]</scope>
    <source>
        <strain evidence="6 7">DSM 100435</strain>
    </source>
</reference>
<dbReference type="GO" id="GO:0000156">
    <property type="term" value="F:phosphorelay response regulator activity"/>
    <property type="evidence" value="ECO:0007669"/>
    <property type="project" value="TreeGrafter"/>
</dbReference>